<feature type="region of interest" description="Disordered" evidence="5">
    <location>
        <begin position="371"/>
        <end position="398"/>
    </location>
</feature>
<evidence type="ECO:0000256" key="2">
    <source>
        <dbReference type="ARBA" id="ARBA00022692"/>
    </source>
</evidence>
<evidence type="ECO:0000256" key="4">
    <source>
        <dbReference type="ARBA" id="ARBA00023136"/>
    </source>
</evidence>
<evidence type="ECO:0000313" key="8">
    <source>
        <dbReference type="Proteomes" id="UP001150907"/>
    </source>
</evidence>
<dbReference type="Pfam" id="PF10332">
    <property type="entry name" value="DUF2418"/>
    <property type="match status" value="1"/>
</dbReference>
<gene>
    <name evidence="7" type="ORF">H4R26_000602</name>
</gene>
<keyword evidence="4 6" id="KW-0472">Membrane</keyword>
<keyword evidence="8" id="KW-1185">Reference proteome</keyword>
<dbReference type="GO" id="GO:0007096">
    <property type="term" value="P:regulation of exit from mitosis"/>
    <property type="evidence" value="ECO:0007669"/>
    <property type="project" value="TreeGrafter"/>
</dbReference>
<evidence type="ECO:0000313" key="7">
    <source>
        <dbReference type="EMBL" id="KAJ2007721.1"/>
    </source>
</evidence>
<keyword evidence="2 6" id="KW-0812">Transmembrane</keyword>
<protein>
    <recommendedName>
        <fullName evidence="9">Nuclear rim protein 1</fullName>
    </recommendedName>
</protein>
<dbReference type="InterPro" id="IPR018819">
    <property type="entry name" value="Nur1/Mug154"/>
</dbReference>
<dbReference type="OrthoDB" id="3363151at2759"/>
<organism evidence="7 8">
    <name type="scientific">Coemansia thaxteri</name>
    <dbReference type="NCBI Taxonomy" id="2663907"/>
    <lineage>
        <taxon>Eukaryota</taxon>
        <taxon>Fungi</taxon>
        <taxon>Fungi incertae sedis</taxon>
        <taxon>Zoopagomycota</taxon>
        <taxon>Kickxellomycotina</taxon>
        <taxon>Kickxellomycetes</taxon>
        <taxon>Kickxellales</taxon>
        <taxon>Kickxellaceae</taxon>
        <taxon>Coemansia</taxon>
    </lineage>
</organism>
<feature type="transmembrane region" description="Helical" evidence="6">
    <location>
        <begin position="211"/>
        <end position="233"/>
    </location>
</feature>
<dbReference type="GO" id="GO:0012505">
    <property type="term" value="C:endomembrane system"/>
    <property type="evidence" value="ECO:0007669"/>
    <property type="project" value="UniProtKB-SubCell"/>
</dbReference>
<reference evidence="7" key="1">
    <citation type="submission" date="2022-07" db="EMBL/GenBank/DDBJ databases">
        <title>Phylogenomic reconstructions and comparative analyses of Kickxellomycotina fungi.</title>
        <authorList>
            <person name="Reynolds N.K."/>
            <person name="Stajich J.E."/>
            <person name="Barry K."/>
            <person name="Grigoriev I.V."/>
            <person name="Crous P."/>
            <person name="Smith M.E."/>
        </authorList>
    </citation>
    <scope>NUCLEOTIDE SEQUENCE</scope>
    <source>
        <strain evidence="7">IMI 214461</strain>
    </source>
</reference>
<proteinExistence type="predicted"/>
<evidence type="ECO:0000256" key="1">
    <source>
        <dbReference type="ARBA" id="ARBA00004127"/>
    </source>
</evidence>
<accession>A0A9W8EHC0</accession>
<sequence>MVVIRRRQSSMWETVRETPRDWAMHLIEDYELIDWSRVAEATSWPCALALNGVFVVVNTARQISSRGRDADAILESMNRSARQWSDVPERGWGGTLLFLQVLLFAVSVGNMWWMFSRRRTYQLRMKGPESRDVTSNCRRVALGTRRPRWAARWWGWAVWWAWKRALGIDDSVQGEVWELSVWTPPEFARNLFCWFSPVQLVTLSFMNGSNWYYILPMAAAVAGQCTVLVLAYATMAKDRQILYGEMHNEYNETFVNPRVFAPKRDAGTSTMQDWAQEHRRGLAAHHGAGWSAAMDQHRAPAAAVPAPYASDRVGGRRHEARRTTMLTSIGGSRAADDAKSRDLYGHSSRYSQNIDPALLLGRGTSYLQAMEPAGSFKPRDRALSRRRYTDMADGADVT</sequence>
<dbReference type="EMBL" id="JANBQF010000019">
    <property type="protein sequence ID" value="KAJ2007721.1"/>
    <property type="molecule type" value="Genomic_DNA"/>
</dbReference>
<dbReference type="PANTHER" id="PTHR28293:SF1">
    <property type="entry name" value="NUCLEAR RIM PROTEIN 1"/>
    <property type="match status" value="1"/>
</dbReference>
<name>A0A9W8EHC0_9FUNG</name>
<evidence type="ECO:0000256" key="3">
    <source>
        <dbReference type="ARBA" id="ARBA00022989"/>
    </source>
</evidence>
<dbReference type="PANTHER" id="PTHR28293">
    <property type="entry name" value="NUCLEAR RIM PROTEIN 1"/>
    <property type="match status" value="1"/>
</dbReference>
<evidence type="ECO:0000256" key="5">
    <source>
        <dbReference type="SAM" id="MobiDB-lite"/>
    </source>
</evidence>
<dbReference type="Proteomes" id="UP001150907">
    <property type="component" value="Unassembled WGS sequence"/>
</dbReference>
<evidence type="ECO:0008006" key="9">
    <source>
        <dbReference type="Google" id="ProtNLM"/>
    </source>
</evidence>
<comment type="subcellular location">
    <subcellularLocation>
        <location evidence="1">Endomembrane system</location>
        <topology evidence="1">Multi-pass membrane protein</topology>
    </subcellularLocation>
</comment>
<feature type="transmembrane region" description="Helical" evidence="6">
    <location>
        <begin position="92"/>
        <end position="115"/>
    </location>
</feature>
<evidence type="ECO:0000256" key="6">
    <source>
        <dbReference type="SAM" id="Phobius"/>
    </source>
</evidence>
<dbReference type="AlphaFoldDB" id="A0A9W8EHC0"/>
<keyword evidence="3 6" id="KW-1133">Transmembrane helix</keyword>
<dbReference type="GO" id="GO:0043007">
    <property type="term" value="P:maintenance of rDNA"/>
    <property type="evidence" value="ECO:0007669"/>
    <property type="project" value="TreeGrafter"/>
</dbReference>
<comment type="caution">
    <text evidence="7">The sequence shown here is derived from an EMBL/GenBank/DDBJ whole genome shotgun (WGS) entry which is preliminary data.</text>
</comment>
<feature type="compositionally biased region" description="Basic and acidic residues" evidence="5">
    <location>
        <begin position="377"/>
        <end position="390"/>
    </location>
</feature>